<dbReference type="InterPro" id="IPR039556">
    <property type="entry name" value="ICL/PEPM"/>
</dbReference>
<dbReference type="EMBL" id="CP011805">
    <property type="protein sequence ID" value="AKM07566.1"/>
    <property type="molecule type" value="Genomic_DNA"/>
</dbReference>
<dbReference type="InterPro" id="IPR015813">
    <property type="entry name" value="Pyrv/PenolPyrv_kinase-like_dom"/>
</dbReference>
<name>A0A0G3XAD1_9SPHN</name>
<protein>
    <submittedName>
        <fullName evidence="1">PEP phosphonomutase-like protein</fullName>
    </submittedName>
</protein>
<dbReference type="Gene3D" id="3.20.20.60">
    <property type="entry name" value="Phosphoenolpyruvate-binding domains"/>
    <property type="match status" value="1"/>
</dbReference>
<dbReference type="CDD" id="cd00377">
    <property type="entry name" value="ICL_PEPM"/>
    <property type="match status" value="1"/>
</dbReference>
<dbReference type="PATRIC" id="fig|543877.4.peg.1522"/>
<sequence length="253" mass="25795">MSKIDELRGLHVPGDPLVLFNIWDAGSARVVAKAGAAAIATGSYGVAESLGYRDGQTVPLDLVLANLARIVSVTDLPVSVDMEAGYGDTPEQVASSVARARDAGAAGINMEDRGPGQDALVPMAEQAERVAAAASSGIFVNARCDVFRGRDVASEGKALVAATLDRARAYADAGAGGLFVPFLADAGCIAAICEASPLPVNILWSPACGDRAALATLGVARISHGHQPWEAAMTLLEREAQTVLAGGTPGYAA</sequence>
<dbReference type="GO" id="GO:0003824">
    <property type="term" value="F:catalytic activity"/>
    <property type="evidence" value="ECO:0007669"/>
    <property type="project" value="InterPro"/>
</dbReference>
<dbReference type="OrthoDB" id="9785398at2"/>
<organism evidence="1 2">
    <name type="scientific">Pelagerythrobacter marensis</name>
    <dbReference type="NCBI Taxonomy" id="543877"/>
    <lineage>
        <taxon>Bacteria</taxon>
        <taxon>Pseudomonadati</taxon>
        <taxon>Pseudomonadota</taxon>
        <taxon>Alphaproteobacteria</taxon>
        <taxon>Sphingomonadales</taxon>
        <taxon>Erythrobacteraceae</taxon>
        <taxon>Pelagerythrobacter</taxon>
    </lineage>
</organism>
<dbReference type="InterPro" id="IPR040442">
    <property type="entry name" value="Pyrv_kinase-like_dom_sf"/>
</dbReference>
<dbReference type="RefSeq" id="WP_047806553.1">
    <property type="nucleotide sequence ID" value="NZ_CP011805.1"/>
</dbReference>
<dbReference type="STRING" id="543877.AM2010_1496"/>
<evidence type="ECO:0000313" key="1">
    <source>
        <dbReference type="EMBL" id="AKM07566.1"/>
    </source>
</evidence>
<dbReference type="KEGG" id="amx:AM2010_1496"/>
<dbReference type="PANTHER" id="PTHR42905:SF16">
    <property type="entry name" value="CARBOXYPHOSPHONOENOLPYRUVATE PHOSPHONOMUTASE-LIKE PROTEIN (AFU_ORTHOLOGUE AFUA_5G07230)"/>
    <property type="match status" value="1"/>
</dbReference>
<dbReference type="PANTHER" id="PTHR42905">
    <property type="entry name" value="PHOSPHOENOLPYRUVATE CARBOXYLASE"/>
    <property type="match status" value="1"/>
</dbReference>
<evidence type="ECO:0000313" key="2">
    <source>
        <dbReference type="Proteomes" id="UP000037643"/>
    </source>
</evidence>
<dbReference type="AlphaFoldDB" id="A0A0G3XAD1"/>
<keyword evidence="2" id="KW-1185">Reference proteome</keyword>
<dbReference type="Pfam" id="PF13714">
    <property type="entry name" value="PEP_mutase"/>
    <property type="match status" value="1"/>
</dbReference>
<accession>A0A0G3XAD1</accession>
<proteinExistence type="predicted"/>
<dbReference type="Proteomes" id="UP000037643">
    <property type="component" value="Chromosome"/>
</dbReference>
<gene>
    <name evidence="1" type="ORF">AM2010_1496</name>
</gene>
<dbReference type="SUPFAM" id="SSF51621">
    <property type="entry name" value="Phosphoenolpyruvate/pyruvate domain"/>
    <property type="match status" value="1"/>
</dbReference>
<reference evidence="1 2" key="1">
    <citation type="submission" date="2015-06" db="EMBL/GenBank/DDBJ databases">
        <authorList>
            <person name="Kim K.M."/>
        </authorList>
    </citation>
    <scope>NUCLEOTIDE SEQUENCE [LARGE SCALE GENOMIC DNA]</scope>
    <source>
        <strain evidence="1 2">KCTC 22370</strain>
    </source>
</reference>